<dbReference type="GO" id="GO:0000731">
    <property type="term" value="P:DNA synthesis involved in DNA repair"/>
    <property type="evidence" value="ECO:0007669"/>
    <property type="project" value="TreeGrafter"/>
</dbReference>
<keyword evidence="6" id="KW-0742">SOS response</keyword>
<feature type="domain" description="Rad50/SbcC-type AAA" evidence="7">
    <location>
        <begin position="6"/>
        <end position="160"/>
    </location>
</feature>
<dbReference type="eggNOG" id="COG1195">
    <property type="taxonomic scope" value="Bacteria"/>
</dbReference>
<evidence type="ECO:0000313" key="8">
    <source>
        <dbReference type="EMBL" id="ACF42362.1"/>
    </source>
</evidence>
<dbReference type="InterPro" id="IPR038729">
    <property type="entry name" value="Rad50/SbcC_AAA"/>
</dbReference>
<keyword evidence="1 6" id="KW-0963">Cytoplasm</keyword>
<dbReference type="Gene3D" id="3.40.50.300">
    <property type="entry name" value="P-loop containing nucleotide triphosphate hydrolases"/>
    <property type="match status" value="1"/>
</dbReference>
<dbReference type="Gene3D" id="1.20.1050.90">
    <property type="entry name" value="RecF/RecN/SMC, N-terminal domain"/>
    <property type="match status" value="1"/>
</dbReference>
<name>B4SA96_PELPB</name>
<dbReference type="EMBL" id="CP001110">
    <property type="protein sequence ID" value="ACF42362.1"/>
    <property type="molecule type" value="Genomic_DNA"/>
</dbReference>
<dbReference type="InterPro" id="IPR042174">
    <property type="entry name" value="RecF_2"/>
</dbReference>
<sequence length="369" mass="42478">MKLQCIHYENFRNHRLLNFEPSYGISILYGPNASGKTSILEGVHYCALTRGFHNALDSECLYFSSDFFVLESSFLDATERATTVRVLYTKEKEKKIIVDKSEIKPFSRHIGRIPCITFSPAELVIVNGAPAERRRFLDNAICQTNRRYLDDLLAYKRVLQQRNALIGQMYEKTGSQKEMLAIWTDSLSRLAASIVYTRMQFLSSFLPLFQTLYQLLSPDEHPTIVYRCSLGKVFHDSSIDQLYSQFLVKFEETEREEILRGQTMTGPHRDDLLFLLHTREIKKYASQGQMRIFLIALKLSQHRLFSDILGEKPICLLDDLFSELDASHSNAIFRLLETCGQTIITSAENKPYSHVDSISIESLKGIKEM</sequence>
<dbReference type="GO" id="GO:0006302">
    <property type="term" value="P:double-strand break repair"/>
    <property type="evidence" value="ECO:0007669"/>
    <property type="project" value="InterPro"/>
</dbReference>
<accession>B4SA96</accession>
<dbReference type="Pfam" id="PF13476">
    <property type="entry name" value="AAA_23"/>
    <property type="match status" value="1"/>
</dbReference>
<dbReference type="SUPFAM" id="SSF52540">
    <property type="entry name" value="P-loop containing nucleoside triphosphate hydrolases"/>
    <property type="match status" value="1"/>
</dbReference>
<dbReference type="GO" id="GO:0005524">
    <property type="term" value="F:ATP binding"/>
    <property type="evidence" value="ECO:0007669"/>
    <property type="project" value="UniProtKB-UniRule"/>
</dbReference>
<keyword evidence="9" id="KW-1185">Reference proteome</keyword>
<dbReference type="STRING" id="324925.Ppha_0003"/>
<keyword evidence="6" id="KW-0234">DNA repair</keyword>
<protein>
    <recommendedName>
        <fullName evidence="6">DNA replication and repair protein RecF</fullName>
    </recommendedName>
</protein>
<dbReference type="InterPro" id="IPR001238">
    <property type="entry name" value="DNA-binding_RecF"/>
</dbReference>
<evidence type="ECO:0000256" key="3">
    <source>
        <dbReference type="ARBA" id="ARBA00022741"/>
    </source>
</evidence>
<feature type="binding site" evidence="6">
    <location>
        <begin position="30"/>
        <end position="37"/>
    </location>
    <ligand>
        <name>ATP</name>
        <dbReference type="ChEBI" id="CHEBI:30616"/>
    </ligand>
</feature>
<evidence type="ECO:0000256" key="5">
    <source>
        <dbReference type="ARBA" id="ARBA00023125"/>
    </source>
</evidence>
<evidence type="ECO:0000256" key="1">
    <source>
        <dbReference type="ARBA" id="ARBA00022490"/>
    </source>
</evidence>
<dbReference type="GO" id="GO:0003697">
    <property type="term" value="F:single-stranded DNA binding"/>
    <property type="evidence" value="ECO:0007669"/>
    <property type="project" value="UniProtKB-UniRule"/>
</dbReference>
<comment type="similarity">
    <text evidence="6">Belongs to the RecF family.</text>
</comment>
<dbReference type="GO" id="GO:0016887">
    <property type="term" value="F:ATP hydrolysis activity"/>
    <property type="evidence" value="ECO:0007669"/>
    <property type="project" value="InterPro"/>
</dbReference>
<dbReference type="GO" id="GO:0005737">
    <property type="term" value="C:cytoplasm"/>
    <property type="evidence" value="ECO:0007669"/>
    <property type="project" value="UniProtKB-SubCell"/>
</dbReference>
<keyword evidence="6" id="KW-0227">DNA damage</keyword>
<evidence type="ECO:0000256" key="2">
    <source>
        <dbReference type="ARBA" id="ARBA00022705"/>
    </source>
</evidence>
<dbReference type="InterPro" id="IPR027417">
    <property type="entry name" value="P-loop_NTPase"/>
</dbReference>
<dbReference type="GO" id="GO:0006260">
    <property type="term" value="P:DNA replication"/>
    <property type="evidence" value="ECO:0007669"/>
    <property type="project" value="UniProtKB-UniRule"/>
</dbReference>
<evidence type="ECO:0000259" key="7">
    <source>
        <dbReference type="Pfam" id="PF13476"/>
    </source>
</evidence>
<evidence type="ECO:0000256" key="6">
    <source>
        <dbReference type="HAMAP-Rule" id="MF_00365"/>
    </source>
</evidence>
<dbReference type="PANTHER" id="PTHR32182">
    <property type="entry name" value="DNA REPLICATION AND REPAIR PROTEIN RECF"/>
    <property type="match status" value="1"/>
</dbReference>
<keyword evidence="5 6" id="KW-0238">DNA-binding</keyword>
<keyword evidence="4 6" id="KW-0067">ATP-binding</keyword>
<dbReference type="GO" id="GO:0009432">
    <property type="term" value="P:SOS response"/>
    <property type="evidence" value="ECO:0007669"/>
    <property type="project" value="UniProtKB-UniRule"/>
</dbReference>
<organism evidence="8 9">
    <name type="scientific">Pelodictyon phaeoclathratiforme (strain DSM 5477 / BU-1)</name>
    <dbReference type="NCBI Taxonomy" id="324925"/>
    <lineage>
        <taxon>Bacteria</taxon>
        <taxon>Pseudomonadati</taxon>
        <taxon>Chlorobiota</taxon>
        <taxon>Chlorobiia</taxon>
        <taxon>Chlorobiales</taxon>
        <taxon>Chlorobiaceae</taxon>
        <taxon>Chlorobium/Pelodictyon group</taxon>
        <taxon>Pelodictyon</taxon>
    </lineage>
</organism>
<comment type="function">
    <text evidence="6">The RecF protein is involved in DNA metabolism; it is required for DNA replication and normal SOS inducibility. RecF binds preferentially to single-stranded, linear DNA. It also seems to bind ATP.</text>
</comment>
<dbReference type="OrthoDB" id="9803889at2"/>
<keyword evidence="2 6" id="KW-0235">DNA replication</keyword>
<reference evidence="8 9" key="1">
    <citation type="submission" date="2008-06" db="EMBL/GenBank/DDBJ databases">
        <title>Complete sequence of Pelodictyon phaeoclathratiforme BU-1.</title>
        <authorList>
            <consortium name="US DOE Joint Genome Institute"/>
            <person name="Lucas S."/>
            <person name="Copeland A."/>
            <person name="Lapidus A."/>
            <person name="Glavina del Rio T."/>
            <person name="Dalin E."/>
            <person name="Tice H."/>
            <person name="Bruce D."/>
            <person name="Goodwin L."/>
            <person name="Pitluck S."/>
            <person name="Schmutz J."/>
            <person name="Larimer F."/>
            <person name="Land M."/>
            <person name="Hauser L."/>
            <person name="Kyrpides N."/>
            <person name="Mikhailova N."/>
            <person name="Liu Z."/>
            <person name="Li T."/>
            <person name="Zhao F."/>
            <person name="Overmann J."/>
            <person name="Bryant D.A."/>
            <person name="Richardson P."/>
        </authorList>
    </citation>
    <scope>NUCLEOTIDE SEQUENCE [LARGE SCALE GENOMIC DNA]</scope>
    <source>
        <strain evidence="9">DSM 5477 / BU-1</strain>
    </source>
</reference>
<evidence type="ECO:0000256" key="4">
    <source>
        <dbReference type="ARBA" id="ARBA00022840"/>
    </source>
</evidence>
<proteinExistence type="inferred from homology"/>
<dbReference type="PROSITE" id="PS00617">
    <property type="entry name" value="RECF_1"/>
    <property type="match status" value="1"/>
</dbReference>
<comment type="subcellular location">
    <subcellularLocation>
        <location evidence="6">Cytoplasm</location>
    </subcellularLocation>
</comment>
<keyword evidence="3 6" id="KW-0547">Nucleotide-binding</keyword>
<dbReference type="InterPro" id="IPR018078">
    <property type="entry name" value="DNA-binding_RecF_CS"/>
</dbReference>
<dbReference type="HOGENOM" id="CLU_040267_0_1_10"/>
<dbReference type="Proteomes" id="UP000002724">
    <property type="component" value="Chromosome"/>
</dbReference>
<dbReference type="KEGG" id="pph:Ppha_0003"/>
<dbReference type="AlphaFoldDB" id="B4SA96"/>
<evidence type="ECO:0000313" key="9">
    <source>
        <dbReference type="Proteomes" id="UP000002724"/>
    </source>
</evidence>
<dbReference type="PANTHER" id="PTHR32182:SF0">
    <property type="entry name" value="DNA REPLICATION AND REPAIR PROTEIN RECF"/>
    <property type="match status" value="1"/>
</dbReference>
<dbReference type="HAMAP" id="MF_00365">
    <property type="entry name" value="RecF"/>
    <property type="match status" value="1"/>
</dbReference>
<dbReference type="NCBIfam" id="TIGR00611">
    <property type="entry name" value="recf"/>
    <property type="match status" value="1"/>
</dbReference>
<gene>
    <name evidence="6" type="primary">recF</name>
    <name evidence="8" type="ordered locus">Ppha_0003</name>
</gene>